<name>A0A0L7QT33_9HYME</name>
<proteinExistence type="predicted"/>
<keyword evidence="2" id="KW-1185">Reference proteome</keyword>
<dbReference type="EMBL" id="KQ414755">
    <property type="protein sequence ID" value="KOC61802.1"/>
    <property type="molecule type" value="Genomic_DNA"/>
</dbReference>
<gene>
    <name evidence="1" type="ORF">WH47_03059</name>
</gene>
<reference evidence="1 2" key="1">
    <citation type="submission" date="2015-07" db="EMBL/GenBank/DDBJ databases">
        <title>The genome of Habropoda laboriosa.</title>
        <authorList>
            <person name="Pan H."/>
            <person name="Kapheim K."/>
        </authorList>
    </citation>
    <scope>NUCLEOTIDE SEQUENCE [LARGE SCALE GENOMIC DNA]</scope>
    <source>
        <strain evidence="1">0110345459</strain>
    </source>
</reference>
<evidence type="ECO:0000313" key="2">
    <source>
        <dbReference type="Proteomes" id="UP000053825"/>
    </source>
</evidence>
<organism evidence="1 2">
    <name type="scientific">Habropoda laboriosa</name>
    <dbReference type="NCBI Taxonomy" id="597456"/>
    <lineage>
        <taxon>Eukaryota</taxon>
        <taxon>Metazoa</taxon>
        <taxon>Ecdysozoa</taxon>
        <taxon>Arthropoda</taxon>
        <taxon>Hexapoda</taxon>
        <taxon>Insecta</taxon>
        <taxon>Pterygota</taxon>
        <taxon>Neoptera</taxon>
        <taxon>Endopterygota</taxon>
        <taxon>Hymenoptera</taxon>
        <taxon>Apocrita</taxon>
        <taxon>Aculeata</taxon>
        <taxon>Apoidea</taxon>
        <taxon>Anthophila</taxon>
        <taxon>Apidae</taxon>
        <taxon>Habropoda</taxon>
    </lineage>
</organism>
<evidence type="ECO:0000313" key="1">
    <source>
        <dbReference type="EMBL" id="KOC61802.1"/>
    </source>
</evidence>
<dbReference type="Proteomes" id="UP000053825">
    <property type="component" value="Unassembled WGS sequence"/>
</dbReference>
<accession>A0A0L7QT33</accession>
<sequence length="52" mass="5560">MDGATPCCSQNGDRAALVETQQVAICSLSVSYHRCYPTDGQVDSILDPSRSI</sequence>
<dbReference type="AlphaFoldDB" id="A0A0L7QT33"/>
<protein>
    <submittedName>
        <fullName evidence="1">Uncharacterized protein</fullName>
    </submittedName>
</protein>